<gene>
    <name evidence="7" type="ORF">Psch_00138</name>
</gene>
<dbReference type="EMBL" id="QFGA01000001">
    <property type="protein sequence ID" value="TEB06606.1"/>
    <property type="molecule type" value="Genomic_DNA"/>
</dbReference>
<feature type="transmembrane region" description="Helical" evidence="5">
    <location>
        <begin position="230"/>
        <end position="246"/>
    </location>
</feature>
<dbReference type="InterPro" id="IPR007016">
    <property type="entry name" value="O-antigen_ligase-rel_domated"/>
</dbReference>
<feature type="transmembrane region" description="Helical" evidence="5">
    <location>
        <begin position="56"/>
        <end position="74"/>
    </location>
</feature>
<dbReference type="Proteomes" id="UP000298324">
    <property type="component" value="Unassembled WGS sequence"/>
</dbReference>
<feature type="domain" description="O-antigen ligase-related" evidence="6">
    <location>
        <begin position="236"/>
        <end position="384"/>
    </location>
</feature>
<feature type="transmembrane region" description="Helical" evidence="5">
    <location>
        <begin position="207"/>
        <end position="223"/>
    </location>
</feature>
<organism evidence="7 8">
    <name type="scientific">Pelotomaculum schinkii</name>
    <dbReference type="NCBI Taxonomy" id="78350"/>
    <lineage>
        <taxon>Bacteria</taxon>
        <taxon>Bacillati</taxon>
        <taxon>Bacillota</taxon>
        <taxon>Clostridia</taxon>
        <taxon>Eubacteriales</taxon>
        <taxon>Desulfotomaculaceae</taxon>
        <taxon>Pelotomaculum</taxon>
    </lineage>
</organism>
<feature type="transmembrane region" description="Helical" evidence="5">
    <location>
        <begin position="139"/>
        <end position="155"/>
    </location>
</feature>
<keyword evidence="3 5" id="KW-1133">Transmembrane helix</keyword>
<comment type="caution">
    <text evidence="7">The sequence shown here is derived from an EMBL/GenBank/DDBJ whole genome shotgun (WGS) entry which is preliminary data.</text>
</comment>
<name>A0A4Y7RCQ5_9FIRM</name>
<keyword evidence="7" id="KW-0436">Ligase</keyword>
<feature type="transmembrane region" description="Helical" evidence="5">
    <location>
        <begin position="80"/>
        <end position="102"/>
    </location>
</feature>
<dbReference type="AlphaFoldDB" id="A0A4Y7RCQ5"/>
<comment type="subcellular location">
    <subcellularLocation>
        <location evidence="1">Membrane</location>
        <topology evidence="1">Multi-pass membrane protein</topology>
    </subcellularLocation>
</comment>
<proteinExistence type="predicted"/>
<dbReference type="GO" id="GO:0016020">
    <property type="term" value="C:membrane"/>
    <property type="evidence" value="ECO:0007669"/>
    <property type="project" value="UniProtKB-SubCell"/>
</dbReference>
<dbReference type="InterPro" id="IPR051533">
    <property type="entry name" value="WaaL-like"/>
</dbReference>
<feature type="transmembrane region" description="Helical" evidence="5">
    <location>
        <begin position="427"/>
        <end position="447"/>
    </location>
</feature>
<dbReference type="PROSITE" id="PS51257">
    <property type="entry name" value="PROKAR_LIPOPROTEIN"/>
    <property type="match status" value="1"/>
</dbReference>
<evidence type="ECO:0000256" key="3">
    <source>
        <dbReference type="ARBA" id="ARBA00022989"/>
    </source>
</evidence>
<dbReference type="Pfam" id="PF04932">
    <property type="entry name" value="Wzy_C"/>
    <property type="match status" value="1"/>
</dbReference>
<protein>
    <submittedName>
        <fullName evidence="7">O-Antigen ligase</fullName>
    </submittedName>
</protein>
<evidence type="ECO:0000256" key="2">
    <source>
        <dbReference type="ARBA" id="ARBA00022692"/>
    </source>
</evidence>
<keyword evidence="8" id="KW-1185">Reference proteome</keyword>
<keyword evidence="4 5" id="KW-0472">Membrane</keyword>
<dbReference type="PANTHER" id="PTHR37422">
    <property type="entry name" value="TEICHURONIC ACID BIOSYNTHESIS PROTEIN TUAE"/>
    <property type="match status" value="1"/>
</dbReference>
<evidence type="ECO:0000256" key="5">
    <source>
        <dbReference type="SAM" id="Phobius"/>
    </source>
</evidence>
<feature type="transmembrane region" description="Helical" evidence="5">
    <location>
        <begin position="274"/>
        <end position="292"/>
    </location>
</feature>
<evidence type="ECO:0000313" key="7">
    <source>
        <dbReference type="EMBL" id="TEB06606.1"/>
    </source>
</evidence>
<evidence type="ECO:0000313" key="8">
    <source>
        <dbReference type="Proteomes" id="UP000298324"/>
    </source>
</evidence>
<evidence type="ECO:0000259" key="6">
    <source>
        <dbReference type="Pfam" id="PF04932"/>
    </source>
</evidence>
<dbReference type="GO" id="GO:0016874">
    <property type="term" value="F:ligase activity"/>
    <property type="evidence" value="ECO:0007669"/>
    <property type="project" value="UniProtKB-KW"/>
</dbReference>
<feature type="transmembrane region" description="Helical" evidence="5">
    <location>
        <begin position="114"/>
        <end position="133"/>
    </location>
</feature>
<sequence>MKEVRIIGAAKLKGQTSEQSLPSLLLAVACGAALGCLASLTGNLLITVITALSIPLILWKPFLGLIGMMFMVPFEELTTLGFSFTLVRVVGAVTFICWFFQVILKREKIKTDRFLGVALLFLAWSCCSLLWVINWDQGIVAVLTISQLVLLYLMSRNLINSDDKLRVVLVSYVVGAVAAAIIATLGVYEAGFVTRASVSDLQDPNHFARALCVALILTVYLTCKYRSYQRYLYFISSFLLAGGVLLSGSRGAWLAVLASVAAAFVYTKSKILKIALITSLMMVILLFNSVALKTMPPLITERVVSMTELADRGSGRLDIWMVGVEMVKKNWPAGVGINSFITAYNDYLLKTSDEIRDRGVMRDAHNSFLCILAELGLLGLLLFCMFWLVAWKSVSGLSGDPEKTMGVCMLVYLFFASLTGTEYMNKYFWVGLLVVNMLFVVKANKLADEQVITRKRGAGYEYL</sequence>
<dbReference type="RefSeq" id="WP_134216939.1">
    <property type="nucleotide sequence ID" value="NZ_QFGA01000001.1"/>
</dbReference>
<dbReference type="PANTHER" id="PTHR37422:SF13">
    <property type="entry name" value="LIPOPOLYSACCHARIDE BIOSYNTHESIS PROTEIN PA4999-RELATED"/>
    <property type="match status" value="1"/>
</dbReference>
<evidence type="ECO:0000256" key="4">
    <source>
        <dbReference type="ARBA" id="ARBA00023136"/>
    </source>
</evidence>
<evidence type="ECO:0000256" key="1">
    <source>
        <dbReference type="ARBA" id="ARBA00004141"/>
    </source>
</evidence>
<keyword evidence="2 5" id="KW-0812">Transmembrane</keyword>
<feature type="transmembrane region" description="Helical" evidence="5">
    <location>
        <begin position="167"/>
        <end position="187"/>
    </location>
</feature>
<feature type="transmembrane region" description="Helical" evidence="5">
    <location>
        <begin position="366"/>
        <end position="391"/>
    </location>
</feature>
<accession>A0A4Y7RCQ5</accession>
<reference evidence="7 8" key="1">
    <citation type="journal article" date="2018" name="Environ. Microbiol.">
        <title>Novel energy conservation strategies and behaviour of Pelotomaculum schinkii driving syntrophic propionate catabolism.</title>
        <authorList>
            <person name="Hidalgo-Ahumada C.A.P."/>
            <person name="Nobu M.K."/>
            <person name="Narihiro T."/>
            <person name="Tamaki H."/>
            <person name="Liu W.T."/>
            <person name="Kamagata Y."/>
            <person name="Stams A.J.M."/>
            <person name="Imachi H."/>
            <person name="Sousa D.Z."/>
        </authorList>
    </citation>
    <scope>NUCLEOTIDE SEQUENCE [LARGE SCALE GENOMIC DNA]</scope>
    <source>
        <strain evidence="7 8">HH</strain>
    </source>
</reference>
<feature type="transmembrane region" description="Helical" evidence="5">
    <location>
        <begin position="24"/>
        <end position="49"/>
    </location>
</feature>